<feature type="transmembrane region" description="Helical" evidence="2">
    <location>
        <begin position="117"/>
        <end position="137"/>
    </location>
</feature>
<reference evidence="3 4" key="1">
    <citation type="journal article" date="2019" name="Nat. Microbiol.">
        <title>Mediterranean grassland soil C-N compound turnover is dependent on rainfall and depth, and is mediated by genomically divergent microorganisms.</title>
        <authorList>
            <person name="Diamond S."/>
            <person name="Andeer P.F."/>
            <person name="Li Z."/>
            <person name="Crits-Christoph A."/>
            <person name="Burstein D."/>
            <person name="Anantharaman K."/>
            <person name="Lane K.R."/>
            <person name="Thomas B.C."/>
            <person name="Pan C."/>
            <person name="Northen T.R."/>
            <person name="Banfield J.F."/>
        </authorList>
    </citation>
    <scope>NUCLEOTIDE SEQUENCE [LARGE SCALE GENOMIC DNA]</scope>
    <source>
        <strain evidence="3">WS_8</strain>
    </source>
</reference>
<accession>A0A538TLQ4</accession>
<gene>
    <name evidence="3" type="ORF">E6K78_08915</name>
</gene>
<evidence type="ECO:0000313" key="3">
    <source>
        <dbReference type="EMBL" id="TMQ64569.1"/>
    </source>
</evidence>
<keyword evidence="2" id="KW-1133">Transmembrane helix</keyword>
<dbReference type="Proteomes" id="UP000316609">
    <property type="component" value="Unassembled WGS sequence"/>
</dbReference>
<sequence>MEPSTGWWSFWERRSAQGMKFAAQNAQALDIREGKCNRFHNAVGRVRVGRGALRRDSLANVPPTQSRRCPSRPRTASSCDQLGARQQPARIPIDPRREFGTQPEEERLMKRIGITSLAWSAVLLLVVAGGALATPLINGATVETRTFNDCSLSTLTTSNNYPASISITDAMSPACVGFANLHSFSFSADGGATAAAFDNNSNFRFSADFKIEGPGQGEGGLRLSPWYGQYVDGRFMANATTGEIACFGGAIPFYSFTAGHNITYTKGTPIHLQLTYRGHHNTAGGPATIQYRVVYNGNTYDSPVLAFGEQNEAECVHGLWGMLNDGRAGGYFQPRANTGASLTATWSNIQFACLPSDATPVANGATVETRTFNDCGLSTLTTSNNYPASISITDVMSSQCVGFANLHSFSFSADGGATAAVFDNPSDFRFGADFKIDGAGQGEGGLRLSPWYGQYVDGRFMANATTGEIACFGGAIPFYSFTAGHNITYTKGTTIHLQLTYRANNLTSASPASIQYRVVYNGNTYDSPVLAFGEQNEAECVHGLWGMLNDGRAGGYFQPRANTGASLTATWSNITYTALAANVDLTFDPGTLNLAAHGHWVTAVLEPAAPYTPSDIDASSLLLNGVVAVDPSGPTSIGDFDKDGISDLTVKFDRAAVAALLSPGNAVDVTVTGSIAGGCFSASDQIKVTSKVLDSPVAGATYAPGTQVDVRWNRDMDDPANVSIVSTFDNGQHWNVEAQNVNNNGHWTWTVPAISSGQARLGVVVIAGTDASGLVMAAELGESGAFRTGSPTGVGANGPVSFAMRKISPNPTRGEFTVDFSLPNGRSATLAVFDVGGRQVASRLVGGLGAGQHTVTFGRDVRLPAGVYHVRLTQDGHSLSSRATVIQQ</sequence>
<dbReference type="EMBL" id="VBOY01000083">
    <property type="protein sequence ID" value="TMQ64569.1"/>
    <property type="molecule type" value="Genomic_DNA"/>
</dbReference>
<dbReference type="AlphaFoldDB" id="A0A538TLQ4"/>
<feature type="region of interest" description="Disordered" evidence="1">
    <location>
        <begin position="59"/>
        <end position="86"/>
    </location>
</feature>
<organism evidence="3 4">
    <name type="scientific">Eiseniibacteriota bacterium</name>
    <dbReference type="NCBI Taxonomy" id="2212470"/>
    <lineage>
        <taxon>Bacteria</taxon>
        <taxon>Candidatus Eiseniibacteriota</taxon>
    </lineage>
</organism>
<keyword evidence="2" id="KW-0812">Transmembrane</keyword>
<feature type="compositionally biased region" description="Polar residues" evidence="1">
    <location>
        <begin position="62"/>
        <end position="80"/>
    </location>
</feature>
<keyword evidence="2" id="KW-0472">Membrane</keyword>
<comment type="caution">
    <text evidence="3">The sequence shown here is derived from an EMBL/GenBank/DDBJ whole genome shotgun (WGS) entry which is preliminary data.</text>
</comment>
<dbReference type="InterPro" id="IPR026444">
    <property type="entry name" value="Secre_tail"/>
</dbReference>
<evidence type="ECO:0000256" key="2">
    <source>
        <dbReference type="SAM" id="Phobius"/>
    </source>
</evidence>
<protein>
    <submittedName>
        <fullName evidence="3">T9SS type A sorting domain-containing protein</fullName>
    </submittedName>
</protein>
<proteinExistence type="predicted"/>
<evidence type="ECO:0000313" key="4">
    <source>
        <dbReference type="Proteomes" id="UP000316609"/>
    </source>
</evidence>
<evidence type="ECO:0000256" key="1">
    <source>
        <dbReference type="SAM" id="MobiDB-lite"/>
    </source>
</evidence>
<dbReference type="NCBIfam" id="TIGR04183">
    <property type="entry name" value="Por_Secre_tail"/>
    <property type="match status" value="1"/>
</dbReference>
<name>A0A538TLQ4_UNCEI</name>